<reference evidence="4" key="1">
    <citation type="submission" date="2020-10" db="EMBL/GenBank/DDBJ databases">
        <title>Taxonomic study of unclassified bacteria belonging to the class Ktedonobacteria.</title>
        <authorList>
            <person name="Yabe S."/>
            <person name="Wang C.M."/>
            <person name="Zheng Y."/>
            <person name="Sakai Y."/>
            <person name="Cavaletti L."/>
            <person name="Monciardini P."/>
            <person name="Donadio S."/>
        </authorList>
    </citation>
    <scope>NUCLEOTIDE SEQUENCE</scope>
    <source>
        <strain evidence="4">ID150040</strain>
    </source>
</reference>
<dbReference type="Pfam" id="PF05368">
    <property type="entry name" value="NmrA"/>
    <property type="match status" value="1"/>
</dbReference>
<dbReference type="InterPro" id="IPR051164">
    <property type="entry name" value="NmrA-like_oxidored"/>
</dbReference>
<dbReference type="InterPro" id="IPR008030">
    <property type="entry name" value="NmrA-like"/>
</dbReference>
<dbReference type="Gene3D" id="3.40.50.720">
    <property type="entry name" value="NAD(P)-binding Rossmann-like Domain"/>
    <property type="match status" value="1"/>
</dbReference>
<comment type="similarity">
    <text evidence="1">Belongs to the NmrA-type oxidoreductase family.</text>
</comment>
<evidence type="ECO:0000259" key="3">
    <source>
        <dbReference type="Pfam" id="PF05368"/>
    </source>
</evidence>
<dbReference type="EMBL" id="BNJK01000002">
    <property type="protein sequence ID" value="GHP00480.1"/>
    <property type="molecule type" value="Genomic_DNA"/>
</dbReference>
<keyword evidence="2" id="KW-0521">NADP</keyword>
<dbReference type="RefSeq" id="WP_220210974.1">
    <property type="nucleotide sequence ID" value="NZ_BNJK01000002.1"/>
</dbReference>
<evidence type="ECO:0000256" key="1">
    <source>
        <dbReference type="ARBA" id="ARBA00006328"/>
    </source>
</evidence>
<dbReference type="PANTHER" id="PTHR42748">
    <property type="entry name" value="NITROGEN METABOLITE REPRESSION PROTEIN NMRA FAMILY MEMBER"/>
    <property type="match status" value="1"/>
</dbReference>
<feature type="domain" description="NmrA-like" evidence="3">
    <location>
        <begin position="7"/>
        <end position="236"/>
    </location>
</feature>
<dbReference type="AlphaFoldDB" id="A0A8J3N6T2"/>
<keyword evidence="5" id="KW-1185">Reference proteome</keyword>
<dbReference type="Gene3D" id="3.90.25.10">
    <property type="entry name" value="UDP-galactose 4-epimerase, domain 1"/>
    <property type="match status" value="1"/>
</dbReference>
<gene>
    <name evidence="4" type="ORF">KSF_105270</name>
</gene>
<proteinExistence type="inferred from homology"/>
<dbReference type="Proteomes" id="UP000597444">
    <property type="component" value="Unassembled WGS sequence"/>
</dbReference>
<dbReference type="SUPFAM" id="SSF51735">
    <property type="entry name" value="NAD(P)-binding Rossmann-fold domains"/>
    <property type="match status" value="1"/>
</dbReference>
<evidence type="ECO:0000256" key="2">
    <source>
        <dbReference type="ARBA" id="ARBA00022857"/>
    </source>
</evidence>
<accession>A0A8J3N6T2</accession>
<dbReference type="PANTHER" id="PTHR42748:SF7">
    <property type="entry name" value="NMRA LIKE REDOX SENSOR 1-RELATED"/>
    <property type="match status" value="1"/>
</dbReference>
<dbReference type="InterPro" id="IPR036291">
    <property type="entry name" value="NAD(P)-bd_dom_sf"/>
</dbReference>
<name>A0A8J3N6T2_9CHLR</name>
<sequence>MTTTQPYILVVGATGNQGGTTARRLLTDGWSVRALTRDATSEKAQAPAEAGAEVVQGNLEDRVSLEAALQGVYGVFGVVNFGLAGVGSEGEVRQGRALADAAAAAGVQHFVFSSVGGAERKTGIPHFESKWQIEHYIRLLEVPSTVLRPVAFMDNYLFLRPLILNGTLPSFGLRSARAMQLVALTNIAAFVALAFANPEYYLGKALELAGDELTTAQTAVVFSRVIGRPVQVQDNAGEQRNEPGAMLRWFNEQGYAANIPALRKLHPEPLTLEAWARKTGWENAEPVPLPASSEGPGQTA</sequence>
<evidence type="ECO:0000313" key="5">
    <source>
        <dbReference type="Proteomes" id="UP000597444"/>
    </source>
</evidence>
<comment type="caution">
    <text evidence="4">The sequence shown here is derived from an EMBL/GenBank/DDBJ whole genome shotgun (WGS) entry which is preliminary data.</text>
</comment>
<evidence type="ECO:0000313" key="4">
    <source>
        <dbReference type="EMBL" id="GHP00480.1"/>
    </source>
</evidence>
<organism evidence="4 5">
    <name type="scientific">Reticulibacter mediterranei</name>
    <dbReference type="NCBI Taxonomy" id="2778369"/>
    <lineage>
        <taxon>Bacteria</taxon>
        <taxon>Bacillati</taxon>
        <taxon>Chloroflexota</taxon>
        <taxon>Ktedonobacteria</taxon>
        <taxon>Ktedonobacterales</taxon>
        <taxon>Reticulibacteraceae</taxon>
        <taxon>Reticulibacter</taxon>
    </lineage>
</organism>
<dbReference type="CDD" id="cd05251">
    <property type="entry name" value="NmrA_like_SDR_a"/>
    <property type="match status" value="1"/>
</dbReference>
<protein>
    <recommendedName>
        <fullName evidence="3">NmrA-like domain-containing protein</fullName>
    </recommendedName>
</protein>